<dbReference type="Proteomes" id="UP000626092">
    <property type="component" value="Unassembled WGS sequence"/>
</dbReference>
<proteinExistence type="predicted"/>
<evidence type="ECO:0000313" key="3">
    <source>
        <dbReference type="Proteomes" id="UP000626092"/>
    </source>
</evidence>
<comment type="caution">
    <text evidence="2">The sequence shown here is derived from an EMBL/GenBank/DDBJ whole genome shotgun (WGS) entry which is preliminary data.</text>
</comment>
<evidence type="ECO:0000259" key="1">
    <source>
        <dbReference type="Pfam" id="PF25597"/>
    </source>
</evidence>
<dbReference type="PANTHER" id="PTHR11439:SF517">
    <property type="entry name" value="CYSTEINE-RICH RLK (RECEPTOR-LIKE PROTEIN KINASE) 8"/>
    <property type="match status" value="1"/>
</dbReference>
<dbReference type="EMBL" id="WJXA01000406">
    <property type="protein sequence ID" value="KAF7112891.1"/>
    <property type="molecule type" value="Genomic_DNA"/>
</dbReference>
<accession>A0A834FUG5</accession>
<protein>
    <recommendedName>
        <fullName evidence="1">Retroviral polymerase SH3-like domain-containing protein</fullName>
    </recommendedName>
</protein>
<keyword evidence="3" id="KW-1185">Reference proteome</keyword>
<dbReference type="Pfam" id="PF25597">
    <property type="entry name" value="SH3_retrovirus"/>
    <property type="match status" value="1"/>
</dbReference>
<sequence>MASETFAQPAIPRFDGHYDHWSMLMENFLRSKEYWTVVVSGVAEPAEGVVLTDAQKAELDGLKLKDLKAKNYLFQAIDRSILETILCKDSAKHIWDSMKKKSGIPKNFWPEAVNWSTHVLNRSPTLAVQNMTPEEAWSGQRPAVDHFRIFGCVAYAHIPDQKRKKLDDKGEKCIFLGVSDQSKAYKLYNPITKKILISRDVIFDEAQTWPWNTNVVGEQIPTSFDGENDDEANQSKQRLVPAIATLENPQNEAPMASEITPTTPEVDEQVEAAAGSRSHRVRKRPAWMSDYEVPGIDQSDDPLTHFALFSDCDPTVFESAMKDCNPVSIPSEFGLKLNKYNGGKMVDNMLFKQIVGSLMYLTATRPDIMHAVSVLSRYMERPTEFHLLAAKRVFRYLQGTKEFGLFYKKGEKSDLLDQVADIFTKTLKLSAFLKLRKMLGVCTLDDPFTKQDVETSWVGRRGTVLDAVHYMNFAFARIPRKLLGRRGFGDIENCYQDEKMKESIDPH</sequence>
<organism evidence="2 3">
    <name type="scientific">Rhododendron simsii</name>
    <name type="common">Sims's rhododendron</name>
    <dbReference type="NCBI Taxonomy" id="118357"/>
    <lineage>
        <taxon>Eukaryota</taxon>
        <taxon>Viridiplantae</taxon>
        <taxon>Streptophyta</taxon>
        <taxon>Embryophyta</taxon>
        <taxon>Tracheophyta</taxon>
        <taxon>Spermatophyta</taxon>
        <taxon>Magnoliopsida</taxon>
        <taxon>eudicotyledons</taxon>
        <taxon>Gunneridae</taxon>
        <taxon>Pentapetalae</taxon>
        <taxon>asterids</taxon>
        <taxon>Ericales</taxon>
        <taxon>Ericaceae</taxon>
        <taxon>Ericoideae</taxon>
        <taxon>Rhodoreae</taxon>
        <taxon>Rhododendron</taxon>
    </lineage>
</organism>
<gene>
    <name evidence="2" type="ORF">RHSIM_RhsimUnG0182300</name>
</gene>
<dbReference type="PANTHER" id="PTHR11439">
    <property type="entry name" value="GAG-POL-RELATED RETROTRANSPOSON"/>
    <property type="match status" value="1"/>
</dbReference>
<reference evidence="2" key="1">
    <citation type="submission" date="2019-11" db="EMBL/GenBank/DDBJ databases">
        <authorList>
            <person name="Liu Y."/>
            <person name="Hou J."/>
            <person name="Li T.-Q."/>
            <person name="Guan C.-H."/>
            <person name="Wu X."/>
            <person name="Wu H.-Z."/>
            <person name="Ling F."/>
            <person name="Zhang R."/>
            <person name="Shi X.-G."/>
            <person name="Ren J.-P."/>
            <person name="Chen E.-F."/>
            <person name="Sun J.-M."/>
        </authorList>
    </citation>
    <scope>NUCLEOTIDE SEQUENCE</scope>
    <source>
        <strain evidence="2">Adult_tree_wgs_1</strain>
        <tissue evidence="2">Leaves</tissue>
    </source>
</reference>
<dbReference type="AlphaFoldDB" id="A0A834FUG5"/>
<dbReference type="InterPro" id="IPR012337">
    <property type="entry name" value="RNaseH-like_sf"/>
</dbReference>
<feature type="domain" description="Retroviral polymerase SH3-like" evidence="1">
    <location>
        <begin position="152"/>
        <end position="214"/>
    </location>
</feature>
<dbReference type="InterPro" id="IPR057670">
    <property type="entry name" value="SH3_retrovirus"/>
</dbReference>
<dbReference type="OrthoDB" id="1422773at2759"/>
<evidence type="ECO:0000313" key="2">
    <source>
        <dbReference type="EMBL" id="KAF7112891.1"/>
    </source>
</evidence>
<dbReference type="SUPFAM" id="SSF53098">
    <property type="entry name" value="Ribonuclease H-like"/>
    <property type="match status" value="1"/>
</dbReference>
<name>A0A834FUG5_RHOSS</name>